<name>A0A2I0JZ70_PUNGR</name>
<sequence>MTQEWDSAKIGTLKGHRASGIHAAHYLKPLGGISRKIVIHSKTLHSSTGTRGSNRKSATLVMRSRDRIISAMKATLSAWSPTTWRMILAKAATMRSAE</sequence>
<organism evidence="1 2">
    <name type="scientific">Punica granatum</name>
    <name type="common">Pomegranate</name>
    <dbReference type="NCBI Taxonomy" id="22663"/>
    <lineage>
        <taxon>Eukaryota</taxon>
        <taxon>Viridiplantae</taxon>
        <taxon>Streptophyta</taxon>
        <taxon>Embryophyta</taxon>
        <taxon>Tracheophyta</taxon>
        <taxon>Spermatophyta</taxon>
        <taxon>Magnoliopsida</taxon>
        <taxon>eudicotyledons</taxon>
        <taxon>Gunneridae</taxon>
        <taxon>Pentapetalae</taxon>
        <taxon>rosids</taxon>
        <taxon>malvids</taxon>
        <taxon>Myrtales</taxon>
        <taxon>Lythraceae</taxon>
        <taxon>Punica</taxon>
    </lineage>
</organism>
<keyword evidence="2" id="KW-1185">Reference proteome</keyword>
<accession>A0A2I0JZ70</accession>
<dbReference type="Proteomes" id="UP000233551">
    <property type="component" value="Unassembled WGS sequence"/>
</dbReference>
<dbReference type="EMBL" id="PGOL01001070">
    <property type="protein sequence ID" value="PKI61130.1"/>
    <property type="molecule type" value="Genomic_DNA"/>
</dbReference>
<gene>
    <name evidence="1" type="ORF">CRG98_018450</name>
</gene>
<comment type="caution">
    <text evidence="1">The sequence shown here is derived from an EMBL/GenBank/DDBJ whole genome shotgun (WGS) entry which is preliminary data.</text>
</comment>
<protein>
    <submittedName>
        <fullName evidence="1">Uncharacterized protein</fullName>
    </submittedName>
</protein>
<reference evidence="1 2" key="1">
    <citation type="submission" date="2017-11" db="EMBL/GenBank/DDBJ databases">
        <title>De-novo sequencing of pomegranate (Punica granatum L.) genome.</title>
        <authorList>
            <person name="Akparov Z."/>
            <person name="Amiraslanov A."/>
            <person name="Hajiyeva S."/>
            <person name="Abbasov M."/>
            <person name="Kaur K."/>
            <person name="Hamwieh A."/>
            <person name="Solovyev V."/>
            <person name="Salamov A."/>
            <person name="Braich B."/>
            <person name="Kosarev P."/>
            <person name="Mahmoud A."/>
            <person name="Hajiyev E."/>
            <person name="Babayeva S."/>
            <person name="Izzatullayeva V."/>
            <person name="Mammadov A."/>
            <person name="Mammadov A."/>
            <person name="Sharifova S."/>
            <person name="Ojaghi J."/>
            <person name="Eynullazada K."/>
            <person name="Bayramov B."/>
            <person name="Abdulazimova A."/>
            <person name="Shahmuradov I."/>
        </authorList>
    </citation>
    <scope>NUCLEOTIDE SEQUENCE [LARGE SCALE GENOMIC DNA]</scope>
    <source>
        <strain evidence="2">cv. AG2017</strain>
        <tissue evidence="1">Leaf</tissue>
    </source>
</reference>
<dbReference type="AlphaFoldDB" id="A0A2I0JZ70"/>
<evidence type="ECO:0000313" key="1">
    <source>
        <dbReference type="EMBL" id="PKI61130.1"/>
    </source>
</evidence>
<evidence type="ECO:0000313" key="2">
    <source>
        <dbReference type="Proteomes" id="UP000233551"/>
    </source>
</evidence>
<proteinExistence type="predicted"/>